<dbReference type="Proteomes" id="UP000064912">
    <property type="component" value="Chromosome"/>
</dbReference>
<dbReference type="InterPro" id="IPR011053">
    <property type="entry name" value="Single_hybrid_motif"/>
</dbReference>
<comment type="function">
    <text evidence="10">The pyruvate dehydrogenase complex catalyzes the overall conversion of pyruvate to acetyl-CoA and CO(2). It contains multiple copies of three enzymatic components: pyruvate dehydrogenase (E1), dihydrolipoamide acetyltransferase (E2) and lipoamide dehydrogenase (E3).</text>
</comment>
<keyword evidence="6" id="KW-0450">Lipoyl</keyword>
<dbReference type="Gene3D" id="3.40.50.970">
    <property type="match status" value="1"/>
</dbReference>
<dbReference type="SUPFAM" id="SSF52518">
    <property type="entry name" value="Thiamin diphosphate-binding fold (THDP-binding)"/>
    <property type="match status" value="1"/>
</dbReference>
<dbReference type="CDD" id="cd07036">
    <property type="entry name" value="TPP_PYR_E1-PDHc-beta_like"/>
    <property type="match status" value="1"/>
</dbReference>
<evidence type="ECO:0000256" key="8">
    <source>
        <dbReference type="ARBA" id="ARBA00023052"/>
    </source>
</evidence>
<dbReference type="InterPro" id="IPR000089">
    <property type="entry name" value="Biotin_lipoyl"/>
</dbReference>
<dbReference type="NCBIfam" id="NF008854">
    <property type="entry name" value="PRK11892.1"/>
    <property type="match status" value="1"/>
</dbReference>
<keyword evidence="9 11" id="KW-0670">Pyruvate</keyword>
<feature type="domain" description="Lipoyl-binding" evidence="13">
    <location>
        <begin position="2"/>
        <end position="78"/>
    </location>
</feature>
<dbReference type="FunFam" id="3.40.50.920:FF:000001">
    <property type="entry name" value="Pyruvate dehydrogenase E1 beta subunit"/>
    <property type="match status" value="1"/>
</dbReference>
<dbReference type="CDD" id="cd06849">
    <property type="entry name" value="lipoyl_domain"/>
    <property type="match status" value="1"/>
</dbReference>
<dbReference type="InterPro" id="IPR029061">
    <property type="entry name" value="THDP-binding"/>
</dbReference>
<dbReference type="SUPFAM" id="SSF51230">
    <property type="entry name" value="Single hybrid motif"/>
    <property type="match status" value="1"/>
</dbReference>
<dbReference type="FunFam" id="3.40.50.970:FF:000001">
    <property type="entry name" value="Pyruvate dehydrogenase E1 beta subunit"/>
    <property type="match status" value="1"/>
</dbReference>
<organism evidence="14 15">
    <name type="scientific">Rhodovulum sulfidophilum</name>
    <name type="common">Rhodobacter sulfidophilus</name>
    <dbReference type="NCBI Taxonomy" id="35806"/>
    <lineage>
        <taxon>Bacteria</taxon>
        <taxon>Pseudomonadati</taxon>
        <taxon>Pseudomonadota</taxon>
        <taxon>Alphaproteobacteria</taxon>
        <taxon>Rhodobacterales</taxon>
        <taxon>Paracoccaceae</taxon>
        <taxon>Rhodovulum</taxon>
    </lineage>
</organism>
<evidence type="ECO:0000256" key="10">
    <source>
        <dbReference type="ARBA" id="ARBA00025211"/>
    </source>
</evidence>
<evidence type="ECO:0000256" key="1">
    <source>
        <dbReference type="ARBA" id="ARBA00001938"/>
    </source>
</evidence>
<dbReference type="PANTHER" id="PTHR11624:SF96">
    <property type="entry name" value="PYRUVATE DEHYDROGENASE E1 COMPONENT SUBUNIT BETA, MITOCHONDRIAL"/>
    <property type="match status" value="1"/>
</dbReference>
<dbReference type="InterPro" id="IPR005475">
    <property type="entry name" value="Transketolase-like_Pyr-bd"/>
</dbReference>
<dbReference type="KEGG" id="rsu:NHU_02744"/>
<dbReference type="AlphaFoldDB" id="A0A0D6B4A8"/>
<dbReference type="GO" id="GO:0006086">
    <property type="term" value="P:pyruvate decarboxylation to acetyl-CoA"/>
    <property type="evidence" value="ECO:0007669"/>
    <property type="project" value="InterPro"/>
</dbReference>
<dbReference type="PATRIC" id="fig|35806.4.peg.2822"/>
<dbReference type="Pfam" id="PF00364">
    <property type="entry name" value="Biotin_lipoyl"/>
    <property type="match status" value="1"/>
</dbReference>
<evidence type="ECO:0000256" key="5">
    <source>
        <dbReference type="ARBA" id="ARBA00016138"/>
    </source>
</evidence>
<dbReference type="SMART" id="SM00861">
    <property type="entry name" value="Transket_pyr"/>
    <property type="match status" value="1"/>
</dbReference>
<comment type="function">
    <text evidence="11">The pyruvate dehydrogenase complex catalyzes the overall conversion of pyruvate to acetyl-CoA and CO2.</text>
</comment>
<evidence type="ECO:0000313" key="14">
    <source>
        <dbReference type="EMBL" id="BAQ69891.1"/>
    </source>
</evidence>
<comment type="cofactor">
    <cofactor evidence="2 11">
        <name>thiamine diphosphate</name>
        <dbReference type="ChEBI" id="CHEBI:58937"/>
    </cofactor>
</comment>
<dbReference type="GO" id="GO:0004739">
    <property type="term" value="F:pyruvate dehydrogenase (acetyl-transferring) activity"/>
    <property type="evidence" value="ECO:0007669"/>
    <property type="project" value="UniProtKB-UniRule"/>
</dbReference>
<feature type="region of interest" description="Disordered" evidence="12">
    <location>
        <begin position="99"/>
        <end position="141"/>
    </location>
</feature>
<dbReference type="PANTHER" id="PTHR11624">
    <property type="entry name" value="DEHYDROGENASE RELATED"/>
    <property type="match status" value="1"/>
</dbReference>
<comment type="catalytic activity">
    <reaction evidence="11">
        <text>N(6)-[(R)-lipoyl]-L-lysyl-[protein] + pyruvate + H(+) = N(6)-[(R)-S(8)-acetyldihydrolipoyl]-L-lysyl-[protein] + CO2</text>
        <dbReference type="Rhea" id="RHEA:19189"/>
        <dbReference type="Rhea" id="RHEA-COMP:10474"/>
        <dbReference type="Rhea" id="RHEA-COMP:10478"/>
        <dbReference type="ChEBI" id="CHEBI:15361"/>
        <dbReference type="ChEBI" id="CHEBI:15378"/>
        <dbReference type="ChEBI" id="CHEBI:16526"/>
        <dbReference type="ChEBI" id="CHEBI:83099"/>
        <dbReference type="ChEBI" id="CHEBI:83111"/>
        <dbReference type="EC" id="1.2.4.1"/>
    </reaction>
</comment>
<accession>A0A0D6B4A8</accession>
<dbReference type="Gene3D" id="3.40.50.920">
    <property type="match status" value="1"/>
</dbReference>
<proteinExistence type="predicted"/>
<evidence type="ECO:0000256" key="6">
    <source>
        <dbReference type="ARBA" id="ARBA00022823"/>
    </source>
</evidence>
<reference evidence="14 15" key="1">
    <citation type="submission" date="2015-02" db="EMBL/GenBank/DDBJ databases">
        <title>Genome sequene of Rhodovulum sulfidophilum DSM 2351.</title>
        <authorList>
            <person name="Nagao N."/>
        </authorList>
    </citation>
    <scope>NUCLEOTIDE SEQUENCE [LARGE SCALE GENOMIC DNA]</scope>
    <source>
        <strain evidence="14 15">DSM 2351</strain>
    </source>
</reference>
<gene>
    <name evidence="14" type="primary">pdhB</name>
    <name evidence="14" type="ORF">NHU_02744</name>
</gene>
<dbReference type="SUPFAM" id="SSF52922">
    <property type="entry name" value="TK C-terminal domain-like"/>
    <property type="match status" value="1"/>
</dbReference>
<dbReference type="PROSITE" id="PS50968">
    <property type="entry name" value="BIOTINYL_LIPOYL"/>
    <property type="match status" value="1"/>
</dbReference>
<dbReference type="PROSITE" id="PS00189">
    <property type="entry name" value="LIPOYL"/>
    <property type="match status" value="1"/>
</dbReference>
<evidence type="ECO:0000256" key="12">
    <source>
        <dbReference type="SAM" id="MobiDB-lite"/>
    </source>
</evidence>
<comment type="cofactor">
    <cofactor evidence="1">
        <name>(R)-lipoate</name>
        <dbReference type="ChEBI" id="CHEBI:83088"/>
    </cofactor>
</comment>
<evidence type="ECO:0000256" key="9">
    <source>
        <dbReference type="ARBA" id="ARBA00023317"/>
    </source>
</evidence>
<dbReference type="InterPro" id="IPR009014">
    <property type="entry name" value="Transketo_C/PFOR_II"/>
</dbReference>
<comment type="subunit">
    <text evidence="3">Heterodimer of an alpha and a beta chain.</text>
</comment>
<dbReference type="EMBL" id="AP014800">
    <property type="protein sequence ID" value="BAQ69891.1"/>
    <property type="molecule type" value="Genomic_DNA"/>
</dbReference>
<keyword evidence="7 11" id="KW-0560">Oxidoreductase</keyword>
<evidence type="ECO:0000256" key="2">
    <source>
        <dbReference type="ARBA" id="ARBA00001964"/>
    </source>
</evidence>
<dbReference type="Gene3D" id="2.40.50.100">
    <property type="match status" value="1"/>
</dbReference>
<evidence type="ECO:0000256" key="4">
    <source>
        <dbReference type="ARBA" id="ARBA00012281"/>
    </source>
</evidence>
<sequence length="462" mass="48937">MATEILMPALSPTMEEGTLAKWLVKEGDTVTAGDILAEIETDKATMEFEAVDEGIMGKILIAAGTEGVKVNTPIAVLVEEGEDADAAAKAAQEAAPAADAAGKAASDGGSAPNAAPSAPAKAKATAAAPEIPSGTKMKSTTVREALRDAMAEEMRRDGDVFLMGEEVAEYQGAYKISQGLLDEFGSKRVIDTPITEHGFAGLGVGAGFGGLRPIVEFMTFNFAMQAMDQIINSAAKTLYMSGGQMGCPIVFRGPNGAAARVAAQHSQDYAAWYAHIPGLKVVQPYSAADAKGLLKTAIRDPNPVMFLENEILYGRSFDVPVMDDFTVPFGKARIWREGKDVTLVSFGIGMTHTLEAAEALAKDGIEAEVIDLRTLRPLDTATVIESVKKTNRCVTIEEGFPVCSIGNHISAVLMQEAFDWLDAPVINCTGKDVPMPYAANLEKLALVTTKEVIEAARAVTYR</sequence>
<evidence type="ECO:0000256" key="11">
    <source>
        <dbReference type="RuleBase" id="RU364074"/>
    </source>
</evidence>
<dbReference type="NCBIfam" id="NF006667">
    <property type="entry name" value="PRK09212.1"/>
    <property type="match status" value="1"/>
</dbReference>
<keyword evidence="8 11" id="KW-0786">Thiamine pyrophosphate</keyword>
<evidence type="ECO:0000256" key="3">
    <source>
        <dbReference type="ARBA" id="ARBA00011870"/>
    </source>
</evidence>
<name>A0A0D6B4A8_RHOSU</name>
<dbReference type="eggNOG" id="COG0022">
    <property type="taxonomic scope" value="Bacteria"/>
</dbReference>
<protein>
    <recommendedName>
        <fullName evidence="5 11">Pyruvate dehydrogenase E1 component subunit beta</fullName>
        <ecNumber evidence="4 11">1.2.4.1</ecNumber>
    </recommendedName>
</protein>
<dbReference type="InterPro" id="IPR003016">
    <property type="entry name" value="2-oxoA_DH_lipoyl-BS"/>
</dbReference>
<evidence type="ECO:0000256" key="7">
    <source>
        <dbReference type="ARBA" id="ARBA00023002"/>
    </source>
</evidence>
<evidence type="ECO:0000313" key="15">
    <source>
        <dbReference type="Proteomes" id="UP000064912"/>
    </source>
</evidence>
<dbReference type="Pfam" id="PF02780">
    <property type="entry name" value="Transketolase_C"/>
    <property type="match status" value="1"/>
</dbReference>
<dbReference type="Pfam" id="PF02779">
    <property type="entry name" value="Transket_pyr"/>
    <property type="match status" value="1"/>
</dbReference>
<feature type="compositionally biased region" description="Low complexity" evidence="12">
    <location>
        <begin position="99"/>
        <end position="129"/>
    </location>
</feature>
<dbReference type="InterPro" id="IPR027110">
    <property type="entry name" value="PDHB_mito-type"/>
</dbReference>
<evidence type="ECO:0000259" key="13">
    <source>
        <dbReference type="PROSITE" id="PS50968"/>
    </source>
</evidence>
<dbReference type="InterPro" id="IPR033248">
    <property type="entry name" value="Transketolase_C"/>
</dbReference>
<dbReference type="EC" id="1.2.4.1" evidence="4 11"/>
<dbReference type="FunFam" id="2.40.50.100:FF:000010">
    <property type="entry name" value="Acetyltransferase component of pyruvate dehydrogenase complex"/>
    <property type="match status" value="1"/>
</dbReference>